<feature type="chain" id="PRO_5032379881" evidence="1">
    <location>
        <begin position="25"/>
        <end position="244"/>
    </location>
</feature>
<dbReference type="RefSeq" id="WP_193081498.1">
    <property type="nucleotide sequence ID" value="NZ_CP045201.1"/>
</dbReference>
<protein>
    <submittedName>
        <fullName evidence="2">Uncharacterized protein</fullName>
    </submittedName>
</protein>
<sequence>MRQFSLAVLLAMLCALPFPQPILAQSMQDVTTVACTSGSGCRCALSGISAVNMAWLLNQQEPPANADKLILLSVDGVTRWSALSPDRADADHGGDGVCPIEVFLPVEPEDGTWTGKVRAQDFSGCAPQVAELVPGVVAGMTFSRQIAWNRRFDPAQLSADPASKVVSWSELHPNLFAGKLNSPVKSDVLNVSGALSARLTAPDRATATLRLRIGSSGKNAATLAALGMADCRVTAIYDFENTNP</sequence>
<dbReference type="KEGG" id="pshq:F3W81_00095"/>
<accession>A0A7M3V2Q9</accession>
<evidence type="ECO:0000313" key="2">
    <source>
        <dbReference type="EMBL" id="QOL79372.1"/>
    </source>
</evidence>
<gene>
    <name evidence="2" type="ORF">F3W81_00095</name>
</gene>
<proteinExistence type="predicted"/>
<evidence type="ECO:0000256" key="1">
    <source>
        <dbReference type="SAM" id="SignalP"/>
    </source>
</evidence>
<keyword evidence="1" id="KW-0732">Signal</keyword>
<dbReference type="AlphaFoldDB" id="A0A7M3V2Q9"/>
<reference evidence="2 3" key="1">
    <citation type="submission" date="2019-10" db="EMBL/GenBank/DDBJ databases">
        <title>Pseudopuniceibacterium sp. HQ09 islated from Antarctica.</title>
        <authorList>
            <person name="Liao L."/>
            <person name="Su S."/>
            <person name="Chen B."/>
            <person name="Yu Y."/>
        </authorList>
    </citation>
    <scope>NUCLEOTIDE SEQUENCE [LARGE SCALE GENOMIC DNA]</scope>
    <source>
        <strain evidence="2 3">HQ09</strain>
    </source>
</reference>
<dbReference type="EMBL" id="CP045201">
    <property type="protein sequence ID" value="QOL79372.1"/>
    <property type="molecule type" value="Genomic_DNA"/>
</dbReference>
<organism evidence="2 3">
    <name type="scientific">Pseudooceanicola spongiae</name>
    <dbReference type="NCBI Taxonomy" id="2613965"/>
    <lineage>
        <taxon>Bacteria</taxon>
        <taxon>Pseudomonadati</taxon>
        <taxon>Pseudomonadota</taxon>
        <taxon>Alphaproteobacteria</taxon>
        <taxon>Rhodobacterales</taxon>
        <taxon>Paracoccaceae</taxon>
        <taxon>Pseudooceanicola</taxon>
    </lineage>
</organism>
<dbReference type="Proteomes" id="UP000594118">
    <property type="component" value="Chromosome"/>
</dbReference>
<name>A0A7M3V2Q9_9RHOB</name>
<evidence type="ECO:0000313" key="3">
    <source>
        <dbReference type="Proteomes" id="UP000594118"/>
    </source>
</evidence>
<keyword evidence="3" id="KW-1185">Reference proteome</keyword>
<feature type="signal peptide" evidence="1">
    <location>
        <begin position="1"/>
        <end position="24"/>
    </location>
</feature>